<sequence length="245" mass="28411">MRLMTFRTRKRKKSDKRNVKFGAAGFLSARPRMESQLQNLVRQISERHKQKMKPKPLNLKYISNLETGLKLKKGRGRPRKNPRPEDVEVVKEGHQQNINFKKLSVTQQHNLQNVTVDVVNNITNILMKTFEDSQQILKNDNDGKRNQKSDDQFDNILKANGSKQLLRYSDEQKQLLKADDDKQNQEVSNDKQLMKSDNYVKDIVIPKGAKRRKLAKPLPYLGNNSDTEEMEPAPIKVQFQNGLAF</sequence>
<feature type="compositionally biased region" description="Basic and acidic residues" evidence="1">
    <location>
        <begin position="82"/>
        <end position="92"/>
    </location>
</feature>
<dbReference type="EMBL" id="CAJFCW020000003">
    <property type="protein sequence ID" value="CAG9105448.1"/>
    <property type="molecule type" value="Genomic_DNA"/>
</dbReference>
<protein>
    <submittedName>
        <fullName evidence="2">Uncharacterized protein</fullName>
    </submittedName>
</protein>
<dbReference type="EMBL" id="CAJFDH010000003">
    <property type="protein sequence ID" value="CAD5216188.1"/>
    <property type="molecule type" value="Genomic_DNA"/>
</dbReference>
<evidence type="ECO:0000256" key="1">
    <source>
        <dbReference type="SAM" id="MobiDB-lite"/>
    </source>
</evidence>
<gene>
    <name evidence="2" type="ORF">BOKJ2_LOCUS6468</name>
</gene>
<keyword evidence="3" id="KW-1185">Reference proteome</keyword>
<dbReference type="Proteomes" id="UP000614601">
    <property type="component" value="Unassembled WGS sequence"/>
</dbReference>
<evidence type="ECO:0000313" key="2">
    <source>
        <dbReference type="EMBL" id="CAD5216188.1"/>
    </source>
</evidence>
<comment type="caution">
    <text evidence="2">The sequence shown here is derived from an EMBL/GenBank/DDBJ whole genome shotgun (WGS) entry which is preliminary data.</text>
</comment>
<organism evidence="2 3">
    <name type="scientific">Bursaphelenchus okinawaensis</name>
    <dbReference type="NCBI Taxonomy" id="465554"/>
    <lineage>
        <taxon>Eukaryota</taxon>
        <taxon>Metazoa</taxon>
        <taxon>Ecdysozoa</taxon>
        <taxon>Nematoda</taxon>
        <taxon>Chromadorea</taxon>
        <taxon>Rhabditida</taxon>
        <taxon>Tylenchina</taxon>
        <taxon>Tylenchomorpha</taxon>
        <taxon>Aphelenchoidea</taxon>
        <taxon>Aphelenchoididae</taxon>
        <taxon>Bursaphelenchus</taxon>
    </lineage>
</organism>
<proteinExistence type="predicted"/>
<feature type="compositionally biased region" description="Basic residues" evidence="1">
    <location>
        <begin position="72"/>
        <end position="81"/>
    </location>
</feature>
<accession>A0A811KK92</accession>
<name>A0A811KK92_9BILA</name>
<evidence type="ECO:0000313" key="3">
    <source>
        <dbReference type="Proteomes" id="UP000614601"/>
    </source>
</evidence>
<dbReference type="Proteomes" id="UP000783686">
    <property type="component" value="Unassembled WGS sequence"/>
</dbReference>
<reference evidence="2" key="1">
    <citation type="submission" date="2020-09" db="EMBL/GenBank/DDBJ databases">
        <authorList>
            <person name="Kikuchi T."/>
        </authorList>
    </citation>
    <scope>NUCLEOTIDE SEQUENCE</scope>
    <source>
        <strain evidence="2">SH1</strain>
    </source>
</reference>
<dbReference type="AlphaFoldDB" id="A0A811KK92"/>
<feature type="region of interest" description="Disordered" evidence="1">
    <location>
        <begin position="72"/>
        <end position="92"/>
    </location>
</feature>